<reference evidence="4" key="1">
    <citation type="submission" date="2021-05" db="EMBL/GenBank/DDBJ databases">
        <authorList>
            <person name="Pietrasiak N."/>
            <person name="Ward R."/>
            <person name="Stajich J.E."/>
            <person name="Kurbessoian T."/>
        </authorList>
    </citation>
    <scope>NUCLEOTIDE SEQUENCE</scope>
    <source>
        <strain evidence="4">CPER-KK1</strain>
    </source>
</reference>
<evidence type="ECO:0000313" key="5">
    <source>
        <dbReference type="Proteomes" id="UP000753908"/>
    </source>
</evidence>
<gene>
    <name evidence="4" type="ORF">KME25_14255</name>
</gene>
<dbReference type="GO" id="GO:0006355">
    <property type="term" value="P:regulation of DNA-templated transcription"/>
    <property type="evidence" value="ECO:0007669"/>
    <property type="project" value="InterPro"/>
</dbReference>
<dbReference type="FunFam" id="3.30.450.20:FF:000155">
    <property type="entry name" value="Sensor histidine kinase TodS"/>
    <property type="match status" value="1"/>
</dbReference>
<dbReference type="InterPro" id="IPR029032">
    <property type="entry name" value="AhpD-like"/>
</dbReference>
<dbReference type="PROSITE" id="PS50112">
    <property type="entry name" value="PAS"/>
    <property type="match status" value="1"/>
</dbReference>
<dbReference type="CDD" id="cd00130">
    <property type="entry name" value="PAS"/>
    <property type="match status" value="2"/>
</dbReference>
<feature type="domain" description="PAS" evidence="2">
    <location>
        <begin position="251"/>
        <end position="293"/>
    </location>
</feature>
<feature type="coiled-coil region" evidence="1">
    <location>
        <begin position="234"/>
        <end position="261"/>
    </location>
</feature>
<dbReference type="InterPro" id="IPR052155">
    <property type="entry name" value="Biofilm_reg_signaling"/>
</dbReference>
<protein>
    <submittedName>
        <fullName evidence="4">PAS domain S-box protein</fullName>
    </submittedName>
</protein>
<reference evidence="4" key="2">
    <citation type="journal article" date="2022" name="Microbiol. Resour. Announc.">
        <title>Metagenome Sequencing to Explore Phylogenomics of Terrestrial Cyanobacteria.</title>
        <authorList>
            <person name="Ward R.D."/>
            <person name="Stajich J.E."/>
            <person name="Johansen J.R."/>
            <person name="Huntemann M."/>
            <person name="Clum A."/>
            <person name="Foster B."/>
            <person name="Foster B."/>
            <person name="Roux S."/>
            <person name="Palaniappan K."/>
            <person name="Varghese N."/>
            <person name="Mukherjee S."/>
            <person name="Reddy T.B.K."/>
            <person name="Daum C."/>
            <person name="Copeland A."/>
            <person name="Chen I.A."/>
            <person name="Ivanova N.N."/>
            <person name="Kyrpides N.C."/>
            <person name="Shapiro N."/>
            <person name="Eloe-Fadrosh E.A."/>
            <person name="Pietrasiak N."/>
        </authorList>
    </citation>
    <scope>NUCLEOTIDE SEQUENCE</scope>
    <source>
        <strain evidence="4">CPER-KK1</strain>
    </source>
</reference>
<dbReference type="PANTHER" id="PTHR44757">
    <property type="entry name" value="DIGUANYLATE CYCLASE DGCP"/>
    <property type="match status" value="1"/>
</dbReference>
<dbReference type="InterPro" id="IPR013767">
    <property type="entry name" value="PAS_fold"/>
</dbReference>
<dbReference type="SUPFAM" id="SSF69118">
    <property type="entry name" value="AhpD-like"/>
    <property type="match status" value="1"/>
</dbReference>
<dbReference type="SMART" id="SM00091">
    <property type="entry name" value="PAS"/>
    <property type="match status" value="2"/>
</dbReference>
<dbReference type="InterPro" id="IPR000014">
    <property type="entry name" value="PAS"/>
</dbReference>
<evidence type="ECO:0000313" key="4">
    <source>
        <dbReference type="EMBL" id="MBW4545591.1"/>
    </source>
</evidence>
<dbReference type="Gene3D" id="3.30.450.20">
    <property type="entry name" value="PAS domain"/>
    <property type="match status" value="2"/>
</dbReference>
<accession>A0A951PLU9</accession>
<feature type="domain" description="PAC" evidence="3">
    <location>
        <begin position="326"/>
        <end position="378"/>
    </location>
</feature>
<dbReference type="InterPro" id="IPR035965">
    <property type="entry name" value="PAS-like_dom_sf"/>
</dbReference>
<dbReference type="PANTHER" id="PTHR44757:SF2">
    <property type="entry name" value="BIOFILM ARCHITECTURE MAINTENANCE PROTEIN MBAA"/>
    <property type="match status" value="1"/>
</dbReference>
<name>A0A951PLU9_9CYAN</name>
<dbReference type="Pfam" id="PF08448">
    <property type="entry name" value="PAS_4"/>
    <property type="match status" value="1"/>
</dbReference>
<dbReference type="Proteomes" id="UP000753908">
    <property type="component" value="Unassembled WGS sequence"/>
</dbReference>
<comment type="caution">
    <text evidence="4">The sequence shown here is derived from an EMBL/GenBank/DDBJ whole genome shotgun (WGS) entry which is preliminary data.</text>
</comment>
<keyword evidence="1" id="KW-0175">Coiled coil</keyword>
<dbReference type="Pfam" id="PF00989">
    <property type="entry name" value="PAS"/>
    <property type="match status" value="1"/>
</dbReference>
<proteinExistence type="predicted"/>
<dbReference type="PROSITE" id="PS50113">
    <property type="entry name" value="PAC"/>
    <property type="match status" value="2"/>
</dbReference>
<dbReference type="InterPro" id="IPR000700">
    <property type="entry name" value="PAS-assoc_C"/>
</dbReference>
<sequence>MRTSTQIKAEIEERFGFFPPFFEPALSTPDILENLWQQTLSAYVNNPLPAIFKETLFAYLSRYCSVPYCIVCHSCALRPLGILGKDVLKLIAQPPPKTPQDLDTELETLSQQPIPLYKPDSDASNDLASDSSVEQSLWRCSVFVFLQPSQAQECRAQLRQLLGDVMYAHLVAFLSYVKLCHQWVESYPELSFEADKRAQLHLAPLLQEEPFLEKFFQNYNTTFKEERLNREAELANQVIKLQQLSRKLQESEERFRRAIVNAPFPMIIHAEDGEILQTNQVWTELTGYTHEEIPTIAEWTERAYGEHKDVVRAFIAGLYELNDRLEDGEFTITTKDGSRRIWSFSCAPLGTLPDERRIVLSIAKDITQGKQEEEELKKNQERRFRAVFNQSFQFTGLLTPQGILLEANQTALDFGKFQAEDVIGHPFWETPWWTYSLEAQQRLQDAIARAAIGEFVRYEVEHPGFGETTAILDFSIKPVKDENGNVILLISEGRNITEYKQIERALRESEAKLQAILDHSTTF</sequence>
<evidence type="ECO:0000256" key="1">
    <source>
        <dbReference type="SAM" id="Coils"/>
    </source>
</evidence>
<dbReference type="Gene3D" id="1.20.1290.10">
    <property type="entry name" value="AhpD-like"/>
    <property type="match status" value="1"/>
</dbReference>
<dbReference type="InterPro" id="IPR013656">
    <property type="entry name" value="PAS_4"/>
</dbReference>
<evidence type="ECO:0000259" key="2">
    <source>
        <dbReference type="PROSITE" id="PS50112"/>
    </source>
</evidence>
<dbReference type="NCBIfam" id="TIGR00229">
    <property type="entry name" value="sensory_box"/>
    <property type="match status" value="2"/>
</dbReference>
<dbReference type="EMBL" id="JAHHIF010000016">
    <property type="protein sequence ID" value="MBW4545591.1"/>
    <property type="molecule type" value="Genomic_DNA"/>
</dbReference>
<evidence type="ECO:0000259" key="3">
    <source>
        <dbReference type="PROSITE" id="PS50113"/>
    </source>
</evidence>
<organism evidence="4 5">
    <name type="scientific">Symplocastrum torsivum CPER-KK1</name>
    <dbReference type="NCBI Taxonomy" id="450513"/>
    <lineage>
        <taxon>Bacteria</taxon>
        <taxon>Bacillati</taxon>
        <taxon>Cyanobacteriota</taxon>
        <taxon>Cyanophyceae</taxon>
        <taxon>Oscillatoriophycideae</taxon>
        <taxon>Oscillatoriales</taxon>
        <taxon>Microcoleaceae</taxon>
        <taxon>Symplocastrum</taxon>
    </lineage>
</organism>
<feature type="domain" description="PAC" evidence="3">
    <location>
        <begin position="454"/>
        <end position="508"/>
    </location>
</feature>
<dbReference type="SUPFAM" id="SSF55785">
    <property type="entry name" value="PYP-like sensor domain (PAS domain)"/>
    <property type="match status" value="2"/>
</dbReference>
<dbReference type="AlphaFoldDB" id="A0A951PLU9"/>